<name>A0A9P5S4Q3_9FUNG</name>
<keyword evidence="2" id="KW-1185">Reference proteome</keyword>
<comment type="caution">
    <text evidence="1">The sequence shown here is derived from an EMBL/GenBank/DDBJ whole genome shotgun (WGS) entry which is preliminary data.</text>
</comment>
<organism evidence="1 2">
    <name type="scientific">Linnemannia schmuckeri</name>
    <dbReference type="NCBI Taxonomy" id="64567"/>
    <lineage>
        <taxon>Eukaryota</taxon>
        <taxon>Fungi</taxon>
        <taxon>Fungi incertae sedis</taxon>
        <taxon>Mucoromycota</taxon>
        <taxon>Mortierellomycotina</taxon>
        <taxon>Mortierellomycetes</taxon>
        <taxon>Mortierellales</taxon>
        <taxon>Mortierellaceae</taxon>
        <taxon>Linnemannia</taxon>
    </lineage>
</organism>
<dbReference type="Proteomes" id="UP000748756">
    <property type="component" value="Unassembled WGS sequence"/>
</dbReference>
<proteinExistence type="predicted"/>
<sequence>MHTHDQDWIPAAPRTQTYSYNDYPHYYYPAVTITQTITSFAATETTMTFRAFAASLKSSPFYYRHFSQKQQQLQTQESGYLETIITIQA</sequence>
<gene>
    <name evidence="1" type="ORF">BG015_011266</name>
</gene>
<dbReference type="EMBL" id="JAAAUQ010000086">
    <property type="protein sequence ID" value="KAF9155029.1"/>
    <property type="molecule type" value="Genomic_DNA"/>
</dbReference>
<accession>A0A9P5S4Q3</accession>
<reference evidence="1" key="1">
    <citation type="journal article" date="2020" name="Fungal Divers.">
        <title>Resolving the Mortierellaceae phylogeny through synthesis of multi-gene phylogenetics and phylogenomics.</title>
        <authorList>
            <person name="Vandepol N."/>
            <person name="Liber J."/>
            <person name="Desiro A."/>
            <person name="Na H."/>
            <person name="Kennedy M."/>
            <person name="Barry K."/>
            <person name="Grigoriev I.V."/>
            <person name="Miller A.N."/>
            <person name="O'Donnell K."/>
            <person name="Stajich J.E."/>
            <person name="Bonito G."/>
        </authorList>
    </citation>
    <scope>NUCLEOTIDE SEQUENCE</scope>
    <source>
        <strain evidence="1">NRRL 6426</strain>
    </source>
</reference>
<protein>
    <submittedName>
        <fullName evidence="1">Uncharacterized protein</fullName>
    </submittedName>
</protein>
<evidence type="ECO:0000313" key="2">
    <source>
        <dbReference type="Proteomes" id="UP000748756"/>
    </source>
</evidence>
<dbReference type="AlphaFoldDB" id="A0A9P5S4Q3"/>
<evidence type="ECO:0000313" key="1">
    <source>
        <dbReference type="EMBL" id="KAF9155029.1"/>
    </source>
</evidence>